<dbReference type="Gene3D" id="3.90.1150.10">
    <property type="entry name" value="Aspartate Aminotransferase, domain 1"/>
    <property type="match status" value="1"/>
</dbReference>
<dbReference type="FunFam" id="3.40.640.10:FF:000006">
    <property type="entry name" value="5-aminolevulinate synthase, mitochondrial"/>
    <property type="match status" value="1"/>
</dbReference>
<comment type="subunit">
    <text evidence="2 7">Homodimer.</text>
</comment>
<organism evidence="9 10">
    <name type="scientific">Leekyejoonella antrihumi</name>
    <dbReference type="NCBI Taxonomy" id="1660198"/>
    <lineage>
        <taxon>Bacteria</taxon>
        <taxon>Bacillati</taxon>
        <taxon>Actinomycetota</taxon>
        <taxon>Actinomycetes</taxon>
        <taxon>Micrococcales</taxon>
        <taxon>Dermacoccaceae</taxon>
        <taxon>Leekyejoonella</taxon>
    </lineage>
</organism>
<sequence length="395" mass="42132">MYAIKDALRATLREIDDAGLTKHERELTSPQSAHVTTESAAALNFCANNYLGLADHPDVITAARDALQEWGFGMASVRFICGTQSQHRDLERQIAQFVGTEDSILFSSCFDANGGIFEALFGAGDAIISDELNHASLIDGIRLSKAARLRYKNADMADLRGQLEAARGDGADRLVIVTDGVFSMDGYYAPLDAICDLADEFNAMVMVDDSHAVGFVGEGGRGTHELKGVLGRVDILTGTLGKALGGASGGYVAAHQEIVDLLRQRARPYLFSNAVAPSVVAGSSKAIELAATSNDGRRQLRANSALFRELMTQQGFELLPGSHPITPVMFPGADGARVAAQMADAMLARGVYVIAFSFPVVPKGKARIRVQLSAAHSEDDVRACVQAFVDARAEI</sequence>
<feature type="modified residue" description="N6-(pyridoxal phosphate)lysine" evidence="7">
    <location>
        <position position="242"/>
    </location>
</feature>
<dbReference type="InterPro" id="IPR004839">
    <property type="entry name" value="Aminotransferase_I/II_large"/>
</dbReference>
<keyword evidence="3 7" id="KW-0808">Transferase</keyword>
<dbReference type="InterPro" id="IPR050087">
    <property type="entry name" value="AON_synthase_class-II"/>
</dbReference>
<feature type="domain" description="Aminotransferase class I/classII large" evidence="8">
    <location>
        <begin position="43"/>
        <end position="387"/>
    </location>
</feature>
<evidence type="ECO:0000256" key="7">
    <source>
        <dbReference type="HAMAP-Rule" id="MF_00985"/>
    </source>
</evidence>
<dbReference type="OrthoDB" id="9807157at2"/>
<protein>
    <recommendedName>
        <fullName evidence="7">2-amino-3-ketobutyrate coenzyme A ligase</fullName>
        <shortName evidence="7">AKB ligase</shortName>
        <ecNumber evidence="7">2.3.1.29</ecNumber>
    </recommendedName>
    <alternativeName>
        <fullName evidence="7">Glycine acetyltransferase</fullName>
    </alternativeName>
</protein>
<evidence type="ECO:0000256" key="1">
    <source>
        <dbReference type="ARBA" id="ARBA00008392"/>
    </source>
</evidence>
<dbReference type="GO" id="GO:0008890">
    <property type="term" value="F:glycine C-acetyltransferase activity"/>
    <property type="evidence" value="ECO:0007669"/>
    <property type="project" value="UniProtKB-UniRule"/>
</dbReference>
<comment type="catalytic activity">
    <reaction evidence="6">
        <text>6-carboxyhexanoyl-[ACP] + L-alanine + H(+) = (8S)-8-amino-7-oxononanoate + holo-[ACP] + CO2</text>
        <dbReference type="Rhea" id="RHEA:42288"/>
        <dbReference type="Rhea" id="RHEA-COMP:9685"/>
        <dbReference type="Rhea" id="RHEA-COMP:9955"/>
        <dbReference type="ChEBI" id="CHEBI:15378"/>
        <dbReference type="ChEBI" id="CHEBI:16526"/>
        <dbReference type="ChEBI" id="CHEBI:57972"/>
        <dbReference type="ChEBI" id="CHEBI:64479"/>
        <dbReference type="ChEBI" id="CHEBI:78846"/>
        <dbReference type="ChEBI" id="CHEBI:149468"/>
        <dbReference type="EC" id="2.3.1.47"/>
    </reaction>
</comment>
<dbReference type="UniPathway" id="UPA00046">
    <property type="reaction ID" value="UER00506"/>
</dbReference>
<dbReference type="HAMAP" id="MF_00985">
    <property type="entry name" value="2am3keto_CoA_ligase"/>
    <property type="match status" value="1"/>
</dbReference>
<dbReference type="GO" id="GO:0030170">
    <property type="term" value="F:pyridoxal phosphate binding"/>
    <property type="evidence" value="ECO:0007669"/>
    <property type="project" value="UniProtKB-UniRule"/>
</dbReference>
<dbReference type="AlphaFoldDB" id="A0A563E577"/>
<evidence type="ECO:0000256" key="6">
    <source>
        <dbReference type="ARBA" id="ARBA00047715"/>
    </source>
</evidence>
<feature type="binding site" description="in other chain" evidence="7">
    <location>
        <begin position="239"/>
        <end position="242"/>
    </location>
    <ligand>
        <name>pyridoxal 5'-phosphate</name>
        <dbReference type="ChEBI" id="CHEBI:597326"/>
        <note>ligand shared between dimeric partners</note>
    </ligand>
</feature>
<dbReference type="Pfam" id="PF00155">
    <property type="entry name" value="Aminotran_1_2"/>
    <property type="match status" value="1"/>
</dbReference>
<evidence type="ECO:0000313" key="9">
    <source>
        <dbReference type="EMBL" id="TWP37700.1"/>
    </source>
</evidence>
<gene>
    <name evidence="7" type="primary">kbl</name>
    <name evidence="9" type="ORF">FGL98_05760</name>
</gene>
<dbReference type="EC" id="2.3.1.29" evidence="7"/>
<keyword evidence="4 7" id="KW-0663">Pyridoxal phosphate</keyword>
<dbReference type="Proteomes" id="UP000320244">
    <property type="component" value="Unassembled WGS sequence"/>
</dbReference>
<dbReference type="Gene3D" id="3.40.640.10">
    <property type="entry name" value="Type I PLP-dependent aspartate aminotransferase-like (Major domain)"/>
    <property type="match status" value="1"/>
</dbReference>
<feature type="binding site" description="in other chain" evidence="7">
    <location>
        <position position="183"/>
    </location>
    <ligand>
        <name>pyridoxal 5'-phosphate</name>
        <dbReference type="ChEBI" id="CHEBI:597326"/>
        <note>ligand shared between dimeric partners</note>
    </ligand>
</feature>
<dbReference type="InterPro" id="IPR011282">
    <property type="entry name" value="2am3keto_CoA_ligase"/>
</dbReference>
<dbReference type="GO" id="GO:0005829">
    <property type="term" value="C:cytosol"/>
    <property type="evidence" value="ECO:0007669"/>
    <property type="project" value="TreeGrafter"/>
</dbReference>
<evidence type="ECO:0000256" key="5">
    <source>
        <dbReference type="ARBA" id="ARBA00023315"/>
    </source>
</evidence>
<feature type="binding site" evidence="7">
    <location>
        <position position="369"/>
    </location>
    <ligand>
        <name>substrate</name>
    </ligand>
</feature>
<dbReference type="PANTHER" id="PTHR13693">
    <property type="entry name" value="CLASS II AMINOTRANSFERASE/8-AMINO-7-OXONONANOATE SYNTHASE"/>
    <property type="match status" value="1"/>
</dbReference>
<dbReference type="PROSITE" id="PS00599">
    <property type="entry name" value="AA_TRANSFER_CLASS_2"/>
    <property type="match status" value="1"/>
</dbReference>
<dbReference type="InterPro" id="IPR015422">
    <property type="entry name" value="PyrdxlP-dep_Trfase_small"/>
</dbReference>
<feature type="binding site" evidence="7">
    <location>
        <position position="134"/>
    </location>
    <ligand>
        <name>substrate</name>
    </ligand>
</feature>
<dbReference type="InterPro" id="IPR001917">
    <property type="entry name" value="Aminotrans_II_pyridoxalP_BS"/>
</dbReference>
<evidence type="ECO:0000256" key="4">
    <source>
        <dbReference type="ARBA" id="ARBA00022898"/>
    </source>
</evidence>
<keyword evidence="10" id="KW-1185">Reference proteome</keyword>
<feature type="binding site" description="in other chain" evidence="7">
    <location>
        <begin position="208"/>
        <end position="211"/>
    </location>
    <ligand>
        <name>pyridoxal 5'-phosphate</name>
        <dbReference type="ChEBI" id="CHEBI:597326"/>
        <note>ligand shared between dimeric partners</note>
    </ligand>
</feature>
<comment type="caution">
    <text evidence="9">The sequence shown here is derived from an EMBL/GenBank/DDBJ whole genome shotgun (WGS) entry which is preliminary data.</text>
</comment>
<feature type="binding site" description="in other chain" evidence="7">
    <location>
        <begin position="109"/>
        <end position="110"/>
    </location>
    <ligand>
        <name>pyridoxal 5'-phosphate</name>
        <dbReference type="ChEBI" id="CHEBI:597326"/>
        <note>ligand shared between dimeric partners</note>
    </ligand>
</feature>
<comment type="cofactor">
    <cofactor evidence="7">
        <name>pyridoxal 5'-phosphate</name>
        <dbReference type="ChEBI" id="CHEBI:597326"/>
    </cofactor>
    <text evidence="7">Binds 1 pyridoxal phosphate per subunit.</text>
</comment>
<proteinExistence type="inferred from homology"/>
<comment type="similarity">
    <text evidence="1 7">Belongs to the class-II pyridoxal-phosphate-dependent aminotransferase family.</text>
</comment>
<reference evidence="9 10" key="2">
    <citation type="submission" date="2019-08" db="EMBL/GenBank/DDBJ databases">
        <title>Jejuicoccus antrihumi gen. nov., sp. nov., a new member of the family Dermacoccaceae isolated from a cave.</title>
        <authorList>
            <person name="Schumann P."/>
            <person name="Kim I.S."/>
        </authorList>
    </citation>
    <scope>NUCLEOTIDE SEQUENCE [LARGE SCALE GENOMIC DNA]</scope>
    <source>
        <strain evidence="9 10">C5-26</strain>
    </source>
</reference>
<dbReference type="InterPro" id="IPR015421">
    <property type="entry name" value="PyrdxlP-dep_Trfase_major"/>
</dbReference>
<comment type="pathway">
    <text evidence="7">Amino-acid degradation; L-threonine degradation via oxydo-reductase pathway; glycine from L-threonine: step 2/2.</text>
</comment>
<comment type="function">
    <text evidence="7">Catalyzes the cleavage of 2-amino-3-ketobutyrate to glycine and acetyl-CoA.</text>
</comment>
<dbReference type="GO" id="GO:0008710">
    <property type="term" value="F:8-amino-7-oxononanoate synthase activity"/>
    <property type="evidence" value="ECO:0007669"/>
    <property type="project" value="UniProtKB-EC"/>
</dbReference>
<evidence type="ECO:0000313" key="10">
    <source>
        <dbReference type="Proteomes" id="UP000320244"/>
    </source>
</evidence>
<evidence type="ECO:0000259" key="8">
    <source>
        <dbReference type="Pfam" id="PF00155"/>
    </source>
</evidence>
<dbReference type="GO" id="GO:0019518">
    <property type="term" value="P:L-threonine catabolic process to glycine"/>
    <property type="evidence" value="ECO:0007669"/>
    <property type="project" value="UniProtKB-UniRule"/>
</dbReference>
<dbReference type="SUPFAM" id="SSF53383">
    <property type="entry name" value="PLP-dependent transferases"/>
    <property type="match status" value="1"/>
</dbReference>
<feature type="binding site" evidence="7">
    <location>
        <begin position="272"/>
        <end position="273"/>
    </location>
    <ligand>
        <name>pyridoxal 5'-phosphate</name>
        <dbReference type="ChEBI" id="CHEBI:597326"/>
        <note>ligand shared between dimeric partners</note>
    </ligand>
</feature>
<name>A0A563E577_9MICO</name>
<dbReference type="NCBIfam" id="NF005394">
    <property type="entry name" value="PRK06939.1"/>
    <property type="match status" value="1"/>
</dbReference>
<dbReference type="PANTHER" id="PTHR13693:SF102">
    <property type="entry name" value="2-AMINO-3-KETOBUTYRATE COENZYME A LIGASE, MITOCHONDRIAL"/>
    <property type="match status" value="1"/>
</dbReference>
<dbReference type="InterPro" id="IPR015424">
    <property type="entry name" value="PyrdxlP-dep_Trfase"/>
</dbReference>
<dbReference type="NCBIfam" id="TIGR01822">
    <property type="entry name" value="2am3keto_CoA"/>
    <property type="match status" value="1"/>
</dbReference>
<keyword evidence="5 7" id="KW-0012">Acyltransferase</keyword>
<reference evidence="9 10" key="1">
    <citation type="submission" date="2019-05" db="EMBL/GenBank/DDBJ databases">
        <authorList>
            <person name="Lee S.D."/>
        </authorList>
    </citation>
    <scope>NUCLEOTIDE SEQUENCE [LARGE SCALE GENOMIC DNA]</scope>
    <source>
        <strain evidence="9 10">C5-26</strain>
    </source>
</reference>
<evidence type="ECO:0000256" key="2">
    <source>
        <dbReference type="ARBA" id="ARBA00011738"/>
    </source>
</evidence>
<comment type="catalytic activity">
    <reaction evidence="7">
        <text>glycine + acetyl-CoA = (2S)-2-amino-3-oxobutanoate + CoA</text>
        <dbReference type="Rhea" id="RHEA:20736"/>
        <dbReference type="ChEBI" id="CHEBI:57287"/>
        <dbReference type="ChEBI" id="CHEBI:57288"/>
        <dbReference type="ChEBI" id="CHEBI:57305"/>
        <dbReference type="ChEBI" id="CHEBI:78948"/>
        <dbReference type="EC" id="2.3.1.29"/>
    </reaction>
</comment>
<dbReference type="EMBL" id="VCQV01000005">
    <property type="protein sequence ID" value="TWP37700.1"/>
    <property type="molecule type" value="Genomic_DNA"/>
</dbReference>
<dbReference type="RefSeq" id="WP_146315767.1">
    <property type="nucleotide sequence ID" value="NZ_VCQV01000005.1"/>
</dbReference>
<dbReference type="CDD" id="cd06454">
    <property type="entry name" value="KBL_like"/>
    <property type="match status" value="1"/>
</dbReference>
<evidence type="ECO:0000256" key="3">
    <source>
        <dbReference type="ARBA" id="ARBA00022679"/>
    </source>
</evidence>
<accession>A0A563E577</accession>